<organism evidence="1 2">
    <name type="scientific">Hibiscus sabdariffa</name>
    <name type="common">roselle</name>
    <dbReference type="NCBI Taxonomy" id="183260"/>
    <lineage>
        <taxon>Eukaryota</taxon>
        <taxon>Viridiplantae</taxon>
        <taxon>Streptophyta</taxon>
        <taxon>Embryophyta</taxon>
        <taxon>Tracheophyta</taxon>
        <taxon>Spermatophyta</taxon>
        <taxon>Magnoliopsida</taxon>
        <taxon>eudicotyledons</taxon>
        <taxon>Gunneridae</taxon>
        <taxon>Pentapetalae</taxon>
        <taxon>rosids</taxon>
        <taxon>malvids</taxon>
        <taxon>Malvales</taxon>
        <taxon>Malvaceae</taxon>
        <taxon>Malvoideae</taxon>
        <taxon>Hibiscus</taxon>
    </lineage>
</organism>
<evidence type="ECO:0000313" key="2">
    <source>
        <dbReference type="Proteomes" id="UP001396334"/>
    </source>
</evidence>
<accession>A0ABR2RZV0</accession>
<proteinExistence type="predicted"/>
<dbReference type="Proteomes" id="UP001396334">
    <property type="component" value="Unassembled WGS sequence"/>
</dbReference>
<sequence length="240" mass="25317">MSEALGHSLGSSLGTLVDVSTKLQYTDWRRVAPKKPQVKSTIPRGRIRGCCSAGPVLVPAAYEMVDFGLNGLGNRSADKIKGALVLGPVSDSAVGLDKGITCSVVAGLVIVAVTGPEAANEKHGLLAGSTHILSNFDEWLVVQHDGPLSENDDVAVDERLVSVFGEKTKEYNVAVKSGSERAIVGKHGHAWMVVGDVNKVEVAKLLVRCLLIEEVSVAVVKVAALNVVELLVMMFINGGR</sequence>
<keyword evidence="2" id="KW-1185">Reference proteome</keyword>
<protein>
    <submittedName>
        <fullName evidence="1">Uncharacterized protein</fullName>
    </submittedName>
</protein>
<evidence type="ECO:0000313" key="1">
    <source>
        <dbReference type="EMBL" id="KAK9018540.1"/>
    </source>
</evidence>
<name>A0ABR2RZV0_9ROSI</name>
<dbReference type="EMBL" id="JBBPBN010000019">
    <property type="protein sequence ID" value="KAK9018540.1"/>
    <property type="molecule type" value="Genomic_DNA"/>
</dbReference>
<reference evidence="1 2" key="1">
    <citation type="journal article" date="2024" name="G3 (Bethesda)">
        <title>Genome assembly of Hibiscus sabdariffa L. provides insights into metabolisms of medicinal natural products.</title>
        <authorList>
            <person name="Kim T."/>
        </authorList>
    </citation>
    <scope>NUCLEOTIDE SEQUENCE [LARGE SCALE GENOMIC DNA]</scope>
    <source>
        <strain evidence="1">TK-2024</strain>
        <tissue evidence="1">Old leaves</tissue>
    </source>
</reference>
<comment type="caution">
    <text evidence="1">The sequence shown here is derived from an EMBL/GenBank/DDBJ whole genome shotgun (WGS) entry which is preliminary data.</text>
</comment>
<gene>
    <name evidence="1" type="ORF">V6N11_001512</name>
</gene>